<accession>A0ABT3FC12</accession>
<dbReference type="PANTHER" id="PTHR34596:SF2">
    <property type="entry name" value="CHITOPORIN"/>
    <property type="match status" value="1"/>
</dbReference>
<dbReference type="Pfam" id="PF03573">
    <property type="entry name" value="OprD"/>
    <property type="match status" value="1"/>
</dbReference>
<reference evidence="5" key="1">
    <citation type="submission" date="2022-07" db="EMBL/GenBank/DDBJ databases">
        <title>Pseudomonas agronomica sp. nov.: a novel bacterium with biotechnological application in the synthesis of biofertilizers from valorized agricultural residues.</title>
        <authorList>
            <person name="Robas M."/>
            <person name="Fernandez V.M."/>
            <person name="Luna L."/>
            <person name="Provanza A."/>
            <person name="Jimenez P.A."/>
        </authorList>
    </citation>
    <scope>NUCLEOTIDE SEQUENCE</scope>
    <source>
        <strain evidence="5">SAICEU22T</strain>
    </source>
</reference>
<dbReference type="Proteomes" id="UP001061999">
    <property type="component" value="Unassembled WGS sequence"/>
</dbReference>
<dbReference type="RefSeq" id="WP_264430039.1">
    <property type="nucleotide sequence ID" value="NZ_JAOSHO010000328.1"/>
</dbReference>
<evidence type="ECO:0000256" key="2">
    <source>
        <dbReference type="ARBA" id="ARBA00022448"/>
    </source>
</evidence>
<name>A0ABT3FC12_9PSED</name>
<dbReference type="Gene3D" id="2.40.160.10">
    <property type="entry name" value="Porin"/>
    <property type="match status" value="1"/>
</dbReference>
<evidence type="ECO:0000256" key="1">
    <source>
        <dbReference type="ARBA" id="ARBA00009075"/>
    </source>
</evidence>
<protein>
    <submittedName>
        <fullName evidence="5">OprD family porin</fullName>
    </submittedName>
</protein>
<dbReference type="PANTHER" id="PTHR34596">
    <property type="entry name" value="CHITOPORIN"/>
    <property type="match status" value="1"/>
</dbReference>
<dbReference type="InterPro" id="IPR023614">
    <property type="entry name" value="Porin_dom_sf"/>
</dbReference>
<dbReference type="EMBL" id="JAOSHO010000328">
    <property type="protein sequence ID" value="MCW1246649.1"/>
    <property type="molecule type" value="Genomic_DNA"/>
</dbReference>
<comment type="similarity">
    <text evidence="1">Belongs to the outer membrane porin (Opr) (TC 1.B.25) family.</text>
</comment>
<keyword evidence="6" id="KW-1185">Reference proteome</keyword>
<dbReference type="InterPro" id="IPR005318">
    <property type="entry name" value="OM_porin_bac"/>
</dbReference>
<keyword evidence="2" id="KW-0813">Transport</keyword>
<proteinExistence type="inferred from homology"/>
<evidence type="ECO:0000313" key="5">
    <source>
        <dbReference type="EMBL" id="MCW1246649.1"/>
    </source>
</evidence>
<evidence type="ECO:0000313" key="6">
    <source>
        <dbReference type="Proteomes" id="UP001061999"/>
    </source>
</evidence>
<feature type="chain" id="PRO_5046507069" evidence="4">
    <location>
        <begin position="25"/>
        <end position="447"/>
    </location>
</feature>
<organism evidence="5 6">
    <name type="scientific">Pseudomonas agronomica</name>
    <dbReference type="NCBI Taxonomy" id="2979328"/>
    <lineage>
        <taxon>Bacteria</taxon>
        <taxon>Pseudomonadati</taxon>
        <taxon>Pseudomonadota</taxon>
        <taxon>Gammaproteobacteria</taxon>
        <taxon>Pseudomonadales</taxon>
        <taxon>Pseudomonadaceae</taxon>
        <taxon>Pseudomonas</taxon>
    </lineage>
</organism>
<evidence type="ECO:0000256" key="3">
    <source>
        <dbReference type="ARBA" id="ARBA00022729"/>
    </source>
</evidence>
<gene>
    <name evidence="5" type="ORF">OC610_19700</name>
</gene>
<comment type="caution">
    <text evidence="5">The sequence shown here is derived from an EMBL/GenBank/DDBJ whole genome shotgun (WGS) entry which is preliminary data.</text>
</comment>
<keyword evidence="3 4" id="KW-0732">Signal</keyword>
<sequence length="447" mass="48195">MRVMKWSMIALAVAAAASTQMASAAPFVSDQSEAKGFVEDASAKLLLRNYYFNRDNKNGNNDQKDWTQGIWGNFNSGYTQGTVGVGIDAFGYLAVKLDGGDGTGGTGNMSRDADGDVNDSQGKAGAAVKFRVSKTELKIGDQQPSTAPVFAVGGSRVLPQTASGFQLQSSEVKDLDLEAGHFYSATSQDRNAREGGLFATYAGVEANSIDYAGGKYSFSDNLSASLYAAQLEDIWNQYYGNLNYTIPMGGDQSLNLDGNIYRTTDTGSSKAGDISNTAYSLAAAFSFLKAHTITVAFQKINGDTPFDYIGVGKNNRGGDSIFLANSIQYSDFNAPNEKSAQVRYDLKMAEYGVPGLSFMTRYVKGWDIDGTGLAANSQYRNSVGAPLYGDDGKHHETNFEAKYVVQSGPAKDLSFRVRQAWHYANADEGEGDIKEFRLIVDYPISVL</sequence>
<evidence type="ECO:0000256" key="4">
    <source>
        <dbReference type="SAM" id="SignalP"/>
    </source>
</evidence>
<feature type="signal peptide" evidence="4">
    <location>
        <begin position="1"/>
        <end position="24"/>
    </location>
</feature>